<feature type="region of interest" description="Disordered" evidence="7">
    <location>
        <begin position="369"/>
        <end position="474"/>
    </location>
</feature>
<dbReference type="InterPro" id="IPR050142">
    <property type="entry name" value="MADS-box/MEF2_TF"/>
</dbReference>
<dbReference type="FunFam" id="3.40.1810.10:FF:000001">
    <property type="entry name" value="Myocyte-specific enhancer factor 2A homolog"/>
    <property type="match status" value="1"/>
</dbReference>
<sequence length="474" mass="49401">MQAKEGVRSAVIPIGEARHGTRWLCCLVVGRVTGSLLRASCPARAQVTFTKRKFGLMKKAYELSVLCDCEIALIIFNSTNKLFQYASTDMDKVLLKYTEYNEPHESRTNSDIVEKLRHQRLDGGSQALSKKEHKNSTNGCDSPEPDTDQYSLTPRSEAKYSKINEEFELMMQRSAQLNGSRGQPSLSQGMSAIAGYASQEGLMQPSPQMTHSSVSPRPSSSGGALLDMNGVSSNGYHRSTSPSANLASCSSPAGSKGSKGASPSRSSSSAAGLRVVLPGSPSPTGQLHDPSHLFLQQSMVRTSNASLTTPVVSVTGPGMPGMSAYPSSLAAGFPPSDFQLNPELGLAGFNSPGLMHSWSTQGPLASAAVPSGAMQAHSSGSPSVLGGHLSLGNATPPPASSPLPIRIKSEPISPPRGGGGGGDSLHGSNTRPPSGHLSPPGQPPLTPSTSSSPDPSGDYDGAKRPRLSADGWPT</sequence>
<dbReference type="GO" id="GO:0045944">
    <property type="term" value="P:positive regulation of transcription by RNA polymerase II"/>
    <property type="evidence" value="ECO:0007669"/>
    <property type="project" value="InterPro"/>
</dbReference>
<comment type="subcellular location">
    <subcellularLocation>
        <location evidence="1">Nucleus</location>
    </subcellularLocation>
</comment>
<dbReference type="InterPro" id="IPR036879">
    <property type="entry name" value="TF_MADSbox_sf"/>
</dbReference>
<gene>
    <name evidence="9" type="ORF">HPB48_001823</name>
</gene>
<dbReference type="Pfam" id="PF00319">
    <property type="entry name" value="SRF-TF"/>
    <property type="match status" value="1"/>
</dbReference>
<evidence type="ECO:0000256" key="5">
    <source>
        <dbReference type="ARBA" id="ARBA00023163"/>
    </source>
</evidence>
<evidence type="ECO:0000313" key="9">
    <source>
        <dbReference type="EMBL" id="KAH9369946.1"/>
    </source>
</evidence>
<protein>
    <recommendedName>
        <fullName evidence="8">MADS-box domain-containing protein</fullName>
    </recommendedName>
</protein>
<feature type="region of interest" description="Disordered" evidence="7">
    <location>
        <begin position="202"/>
        <end position="289"/>
    </location>
</feature>
<dbReference type="GO" id="GO:0000977">
    <property type="term" value="F:RNA polymerase II transcription regulatory region sequence-specific DNA binding"/>
    <property type="evidence" value="ECO:0007669"/>
    <property type="project" value="InterPro"/>
</dbReference>
<accession>A0A9J6G348</accession>
<evidence type="ECO:0000256" key="7">
    <source>
        <dbReference type="SAM" id="MobiDB-lite"/>
    </source>
</evidence>
<proteinExistence type="predicted"/>
<dbReference type="InterPro" id="IPR033896">
    <property type="entry name" value="MEF2-like_N"/>
</dbReference>
<dbReference type="InterPro" id="IPR022102">
    <property type="entry name" value="HJURP_C"/>
</dbReference>
<dbReference type="PANTHER" id="PTHR48019">
    <property type="entry name" value="SERUM RESPONSE FACTOR HOMOLOG"/>
    <property type="match status" value="1"/>
</dbReference>
<keyword evidence="4" id="KW-0010">Activator</keyword>
<dbReference type="PROSITE" id="PS50066">
    <property type="entry name" value="MADS_BOX_2"/>
    <property type="match status" value="1"/>
</dbReference>
<reference evidence="9 10" key="1">
    <citation type="journal article" date="2020" name="Cell">
        <title>Large-Scale Comparative Analyses of Tick Genomes Elucidate Their Genetic Diversity and Vector Capacities.</title>
        <authorList>
            <consortium name="Tick Genome and Microbiome Consortium (TIGMIC)"/>
            <person name="Jia N."/>
            <person name="Wang J."/>
            <person name="Shi W."/>
            <person name="Du L."/>
            <person name="Sun Y."/>
            <person name="Zhan W."/>
            <person name="Jiang J.F."/>
            <person name="Wang Q."/>
            <person name="Zhang B."/>
            <person name="Ji P."/>
            <person name="Bell-Sakyi L."/>
            <person name="Cui X.M."/>
            <person name="Yuan T.T."/>
            <person name="Jiang B.G."/>
            <person name="Yang W.F."/>
            <person name="Lam T.T."/>
            <person name="Chang Q.C."/>
            <person name="Ding S.J."/>
            <person name="Wang X.J."/>
            <person name="Zhu J.G."/>
            <person name="Ruan X.D."/>
            <person name="Zhao L."/>
            <person name="Wei J.T."/>
            <person name="Ye R.Z."/>
            <person name="Que T.C."/>
            <person name="Du C.H."/>
            <person name="Zhou Y.H."/>
            <person name="Cheng J.X."/>
            <person name="Dai P.F."/>
            <person name="Guo W.B."/>
            <person name="Han X.H."/>
            <person name="Huang E.J."/>
            <person name="Li L.F."/>
            <person name="Wei W."/>
            <person name="Gao Y.C."/>
            <person name="Liu J.Z."/>
            <person name="Shao H.Z."/>
            <person name="Wang X."/>
            <person name="Wang C.C."/>
            <person name="Yang T.C."/>
            <person name="Huo Q.B."/>
            <person name="Li W."/>
            <person name="Chen H.Y."/>
            <person name="Chen S.E."/>
            <person name="Zhou L.G."/>
            <person name="Ni X.B."/>
            <person name="Tian J.H."/>
            <person name="Sheng Y."/>
            <person name="Liu T."/>
            <person name="Pan Y.S."/>
            <person name="Xia L.Y."/>
            <person name="Li J."/>
            <person name="Zhao F."/>
            <person name="Cao W.C."/>
        </authorList>
    </citation>
    <scope>NUCLEOTIDE SEQUENCE [LARGE SCALE GENOMIC DNA]</scope>
    <source>
        <strain evidence="9">HaeL-2018</strain>
    </source>
</reference>
<evidence type="ECO:0000256" key="2">
    <source>
        <dbReference type="ARBA" id="ARBA00023015"/>
    </source>
</evidence>
<feature type="compositionally biased region" description="Low complexity" evidence="7">
    <location>
        <begin position="247"/>
        <end position="272"/>
    </location>
</feature>
<keyword evidence="6" id="KW-0539">Nucleus</keyword>
<evidence type="ECO:0000256" key="1">
    <source>
        <dbReference type="ARBA" id="ARBA00004123"/>
    </source>
</evidence>
<dbReference type="SMART" id="SM00432">
    <property type="entry name" value="MADS"/>
    <property type="match status" value="1"/>
</dbReference>
<keyword evidence="5" id="KW-0804">Transcription</keyword>
<dbReference type="PRINTS" id="PR00404">
    <property type="entry name" value="MADSDOMAIN"/>
</dbReference>
<evidence type="ECO:0000256" key="3">
    <source>
        <dbReference type="ARBA" id="ARBA00023125"/>
    </source>
</evidence>
<name>A0A9J6G348_HAELO</name>
<dbReference type="Gene3D" id="3.40.1810.10">
    <property type="entry name" value="Transcription factor, MADS-box"/>
    <property type="match status" value="1"/>
</dbReference>
<dbReference type="OrthoDB" id="1898716at2759"/>
<dbReference type="Proteomes" id="UP000821853">
    <property type="component" value="Chromosome 3"/>
</dbReference>
<keyword evidence="10" id="KW-1185">Reference proteome</keyword>
<feature type="region of interest" description="Disordered" evidence="7">
    <location>
        <begin position="122"/>
        <end position="155"/>
    </location>
</feature>
<keyword evidence="2" id="KW-0805">Transcription regulation</keyword>
<dbReference type="OMA" id="MATNSYS"/>
<organism evidence="9 10">
    <name type="scientific">Haemaphysalis longicornis</name>
    <name type="common">Bush tick</name>
    <dbReference type="NCBI Taxonomy" id="44386"/>
    <lineage>
        <taxon>Eukaryota</taxon>
        <taxon>Metazoa</taxon>
        <taxon>Ecdysozoa</taxon>
        <taxon>Arthropoda</taxon>
        <taxon>Chelicerata</taxon>
        <taxon>Arachnida</taxon>
        <taxon>Acari</taxon>
        <taxon>Parasitiformes</taxon>
        <taxon>Ixodida</taxon>
        <taxon>Ixodoidea</taxon>
        <taxon>Ixodidae</taxon>
        <taxon>Haemaphysalinae</taxon>
        <taxon>Haemaphysalis</taxon>
    </lineage>
</organism>
<feature type="compositionally biased region" description="Low complexity" evidence="7">
    <location>
        <begin position="447"/>
        <end position="458"/>
    </location>
</feature>
<dbReference type="GO" id="GO:0046983">
    <property type="term" value="F:protein dimerization activity"/>
    <property type="evidence" value="ECO:0007669"/>
    <property type="project" value="InterPro"/>
</dbReference>
<evidence type="ECO:0000259" key="8">
    <source>
        <dbReference type="PROSITE" id="PS50066"/>
    </source>
</evidence>
<dbReference type="GO" id="GO:0005634">
    <property type="term" value="C:nucleus"/>
    <property type="evidence" value="ECO:0007669"/>
    <property type="project" value="UniProtKB-SubCell"/>
</dbReference>
<dbReference type="AlphaFoldDB" id="A0A9J6G348"/>
<dbReference type="SUPFAM" id="SSF55455">
    <property type="entry name" value="SRF-like"/>
    <property type="match status" value="1"/>
</dbReference>
<feature type="compositionally biased region" description="Polar residues" evidence="7">
    <location>
        <begin position="230"/>
        <end position="246"/>
    </location>
</feature>
<dbReference type="Pfam" id="PF12347">
    <property type="entry name" value="HJURP_C"/>
    <property type="match status" value="1"/>
</dbReference>
<dbReference type="CDD" id="cd00265">
    <property type="entry name" value="MADS_MEF2_like"/>
    <property type="match status" value="1"/>
</dbReference>
<feature type="compositionally biased region" description="Low complexity" evidence="7">
    <location>
        <begin position="212"/>
        <end position="221"/>
    </location>
</feature>
<dbReference type="EMBL" id="JABSTR010000005">
    <property type="protein sequence ID" value="KAH9369946.1"/>
    <property type="molecule type" value="Genomic_DNA"/>
</dbReference>
<dbReference type="InterPro" id="IPR002100">
    <property type="entry name" value="TF_MADSbox"/>
</dbReference>
<comment type="caution">
    <text evidence="9">The sequence shown here is derived from an EMBL/GenBank/DDBJ whole genome shotgun (WGS) entry which is preliminary data.</text>
</comment>
<evidence type="ECO:0000256" key="6">
    <source>
        <dbReference type="ARBA" id="ARBA00023242"/>
    </source>
</evidence>
<evidence type="ECO:0000313" key="10">
    <source>
        <dbReference type="Proteomes" id="UP000821853"/>
    </source>
</evidence>
<keyword evidence="3" id="KW-0238">DNA-binding</keyword>
<feature type="domain" description="MADS-box" evidence="8">
    <location>
        <begin position="29"/>
        <end position="89"/>
    </location>
</feature>
<evidence type="ECO:0000256" key="4">
    <source>
        <dbReference type="ARBA" id="ARBA00023159"/>
    </source>
</evidence>
<dbReference type="VEuPathDB" id="VectorBase:HLOH_055028"/>